<dbReference type="KEGG" id="scs:Sta7437_1340"/>
<dbReference type="AlphaFoldDB" id="K9XTB7"/>
<keyword evidence="4" id="KW-1185">Reference proteome</keyword>
<evidence type="ECO:0000313" key="4">
    <source>
        <dbReference type="Proteomes" id="UP000010473"/>
    </source>
</evidence>
<dbReference type="PANTHER" id="PTHR30336:SF4">
    <property type="entry name" value="ENVELOPE BIOGENESIS FACTOR ELYC"/>
    <property type="match status" value="1"/>
</dbReference>
<dbReference type="HOGENOM" id="CLU_053514_1_1_3"/>
<sequence length="263" mass="28979">MFLFLSKLLPLFIYPLGLTSILLIVALVSWFKRSSWTPLPIFLALVILLTASNARVATHLVKSLEWQYLPPAQLPSAEAIVVLGGATKNPASPRPMPDLNDQGDRLIYAAKLYQDGLAPLIILSGGRIDWTGNGNSEAADMAEILKIAGIPPEVMILEPNSLNTYQNASNVKEILLTKGIKKVLLVTSAMHMPRSLAIFQRLGIDAIAAPTDFLVSEQEVKKANYTLEAQILDFLPDTRSLEQTTKAIKEYLGIWIYGLRGWL</sequence>
<feature type="domain" description="DUF218" evidence="2">
    <location>
        <begin position="78"/>
        <end position="253"/>
    </location>
</feature>
<dbReference type="CDD" id="cd06259">
    <property type="entry name" value="YdcF-like"/>
    <property type="match status" value="1"/>
</dbReference>
<dbReference type="PATRIC" id="fig|111780.3.peg.1397"/>
<dbReference type="InterPro" id="IPR051599">
    <property type="entry name" value="Cell_Envelope_Assoc"/>
</dbReference>
<dbReference type="GO" id="GO:0043164">
    <property type="term" value="P:Gram-negative-bacterium-type cell wall biogenesis"/>
    <property type="evidence" value="ECO:0007669"/>
    <property type="project" value="TreeGrafter"/>
</dbReference>
<dbReference type="Proteomes" id="UP000010473">
    <property type="component" value="Chromosome"/>
</dbReference>
<dbReference type="PANTHER" id="PTHR30336">
    <property type="entry name" value="INNER MEMBRANE PROTEIN, PROBABLE PERMEASE"/>
    <property type="match status" value="1"/>
</dbReference>
<evidence type="ECO:0000259" key="2">
    <source>
        <dbReference type="Pfam" id="PF02698"/>
    </source>
</evidence>
<dbReference type="Gene3D" id="3.40.50.620">
    <property type="entry name" value="HUPs"/>
    <property type="match status" value="1"/>
</dbReference>
<dbReference type="RefSeq" id="WP_015192580.1">
    <property type="nucleotide sequence ID" value="NC_019748.1"/>
</dbReference>
<keyword evidence="1" id="KW-0472">Membrane</keyword>
<dbReference type="InterPro" id="IPR014729">
    <property type="entry name" value="Rossmann-like_a/b/a_fold"/>
</dbReference>
<dbReference type="OrthoDB" id="9782395at2"/>
<evidence type="ECO:0000313" key="3">
    <source>
        <dbReference type="EMBL" id="AFZ34907.1"/>
    </source>
</evidence>
<keyword evidence="1" id="KW-0812">Transmembrane</keyword>
<keyword evidence="1" id="KW-1133">Transmembrane helix</keyword>
<organism evidence="3 4">
    <name type="scientific">Stanieria cyanosphaera (strain ATCC 29371 / PCC 7437)</name>
    <dbReference type="NCBI Taxonomy" id="111780"/>
    <lineage>
        <taxon>Bacteria</taxon>
        <taxon>Bacillati</taxon>
        <taxon>Cyanobacteriota</taxon>
        <taxon>Cyanophyceae</taxon>
        <taxon>Pleurocapsales</taxon>
        <taxon>Dermocarpellaceae</taxon>
        <taxon>Stanieria</taxon>
    </lineage>
</organism>
<accession>K9XTB7</accession>
<dbReference type="GO" id="GO:0000270">
    <property type="term" value="P:peptidoglycan metabolic process"/>
    <property type="evidence" value="ECO:0007669"/>
    <property type="project" value="TreeGrafter"/>
</dbReference>
<feature type="transmembrane region" description="Helical" evidence="1">
    <location>
        <begin position="37"/>
        <end position="56"/>
    </location>
</feature>
<dbReference type="Pfam" id="PF02698">
    <property type="entry name" value="DUF218"/>
    <property type="match status" value="1"/>
</dbReference>
<feature type="transmembrane region" description="Helical" evidence="1">
    <location>
        <begin position="12"/>
        <end position="31"/>
    </location>
</feature>
<evidence type="ECO:0000256" key="1">
    <source>
        <dbReference type="SAM" id="Phobius"/>
    </source>
</evidence>
<dbReference type="EMBL" id="CP003653">
    <property type="protein sequence ID" value="AFZ34907.1"/>
    <property type="molecule type" value="Genomic_DNA"/>
</dbReference>
<dbReference type="InterPro" id="IPR003848">
    <property type="entry name" value="DUF218"/>
</dbReference>
<name>K9XTB7_STAC7</name>
<gene>
    <name evidence="3" type="ordered locus">Sta7437_1340</name>
</gene>
<dbReference type="GO" id="GO:0005886">
    <property type="term" value="C:plasma membrane"/>
    <property type="evidence" value="ECO:0007669"/>
    <property type="project" value="TreeGrafter"/>
</dbReference>
<dbReference type="eggNOG" id="COG1434">
    <property type="taxonomic scope" value="Bacteria"/>
</dbReference>
<protein>
    <recommendedName>
        <fullName evidence="2">DUF218 domain-containing protein</fullName>
    </recommendedName>
</protein>
<proteinExistence type="predicted"/>
<reference evidence="4" key="1">
    <citation type="journal article" date="2013" name="Proc. Natl. Acad. Sci. U.S.A.">
        <title>Improving the coverage of the cyanobacterial phylum using diversity-driven genome sequencing.</title>
        <authorList>
            <person name="Shih P.M."/>
            <person name="Wu D."/>
            <person name="Latifi A."/>
            <person name="Axen S.D."/>
            <person name="Fewer D.P."/>
            <person name="Talla E."/>
            <person name="Calteau A."/>
            <person name="Cai F."/>
            <person name="Tandeau de Marsac N."/>
            <person name="Rippka R."/>
            <person name="Herdman M."/>
            <person name="Sivonen K."/>
            <person name="Coursin T."/>
            <person name="Laurent T."/>
            <person name="Goodwin L."/>
            <person name="Nolan M."/>
            <person name="Davenport K.W."/>
            <person name="Han C.S."/>
            <person name="Rubin E.M."/>
            <person name="Eisen J.A."/>
            <person name="Woyke T."/>
            <person name="Gugger M."/>
            <person name="Kerfeld C.A."/>
        </authorList>
    </citation>
    <scope>NUCLEOTIDE SEQUENCE [LARGE SCALE GENOMIC DNA]</scope>
    <source>
        <strain evidence="4">ATCC 29371 / PCC 7437</strain>
    </source>
</reference>